<sequence length="282" mass="31785">MSATHHTPRSSPLLALPAELRNVIYGYVLAASKRIICAQFEIEEDHAHKYYEKGVQVRTSGIGASPHNSKATVESNQLQHVCRLLRRETSSFVPSSHIVFLRRSDKHSIKTASVTCSRWLDTLARSHIDALRTITIHEGIPWGVADHDFAACSGIFDLNAVEHLARFCSSSPHIQVKIYLARFDKQLKGFCRRSLIGYIVSMAVRKEDCCAAYGCTSGEARAVEDAVERMSSVWGGYAKDKPPLPENLRLFPVGQFQCDDWPTNKSRPELRSRIKRWYEEGI</sequence>
<dbReference type="AlphaFoldDB" id="A0A163CFA1"/>
<name>A0A163CFA1_DIDRA</name>
<evidence type="ECO:0000313" key="1">
    <source>
        <dbReference type="EMBL" id="KZM22419.1"/>
    </source>
</evidence>
<accession>A0A163CFA1</accession>
<dbReference type="OrthoDB" id="3763763at2759"/>
<dbReference type="Proteomes" id="UP000076837">
    <property type="component" value="Unassembled WGS sequence"/>
</dbReference>
<gene>
    <name evidence="1" type="ORF">ST47_g6441</name>
</gene>
<dbReference type="EMBL" id="JYNV01000214">
    <property type="protein sequence ID" value="KZM22419.1"/>
    <property type="molecule type" value="Genomic_DNA"/>
</dbReference>
<organism evidence="1 2">
    <name type="scientific">Didymella rabiei</name>
    <name type="common">Chickpea ascochyta blight fungus</name>
    <name type="synonym">Mycosphaerella rabiei</name>
    <dbReference type="NCBI Taxonomy" id="5454"/>
    <lineage>
        <taxon>Eukaryota</taxon>
        <taxon>Fungi</taxon>
        <taxon>Dikarya</taxon>
        <taxon>Ascomycota</taxon>
        <taxon>Pezizomycotina</taxon>
        <taxon>Dothideomycetes</taxon>
        <taxon>Pleosporomycetidae</taxon>
        <taxon>Pleosporales</taxon>
        <taxon>Pleosporineae</taxon>
        <taxon>Didymellaceae</taxon>
        <taxon>Ascochyta</taxon>
    </lineage>
</organism>
<dbReference type="PANTHER" id="PTHR42085">
    <property type="entry name" value="F-BOX DOMAIN-CONTAINING PROTEIN"/>
    <property type="match status" value="1"/>
</dbReference>
<dbReference type="InterPro" id="IPR038883">
    <property type="entry name" value="AN11006-like"/>
</dbReference>
<evidence type="ECO:0000313" key="2">
    <source>
        <dbReference type="Proteomes" id="UP000076837"/>
    </source>
</evidence>
<protein>
    <submittedName>
        <fullName evidence="1">Uncharacterized protein</fullName>
    </submittedName>
</protein>
<proteinExistence type="predicted"/>
<reference evidence="1 2" key="1">
    <citation type="journal article" date="2016" name="Sci. Rep.">
        <title>Draft genome sequencing and secretome analysis of fungal phytopathogen Ascochyta rabiei provides insight into the necrotrophic effector repertoire.</title>
        <authorList>
            <person name="Verma S."/>
            <person name="Gazara R.K."/>
            <person name="Nizam S."/>
            <person name="Parween S."/>
            <person name="Chattopadhyay D."/>
            <person name="Verma P.K."/>
        </authorList>
    </citation>
    <scope>NUCLEOTIDE SEQUENCE [LARGE SCALE GENOMIC DNA]</scope>
    <source>
        <strain evidence="1 2">ArDII</strain>
    </source>
</reference>
<dbReference type="PANTHER" id="PTHR42085:SF1">
    <property type="entry name" value="F-BOX DOMAIN-CONTAINING PROTEIN"/>
    <property type="match status" value="1"/>
</dbReference>
<keyword evidence="2" id="KW-1185">Reference proteome</keyword>
<comment type="caution">
    <text evidence="1">The sequence shown here is derived from an EMBL/GenBank/DDBJ whole genome shotgun (WGS) entry which is preliminary data.</text>
</comment>